<proteinExistence type="predicted"/>
<keyword evidence="1" id="KW-0812">Transmembrane</keyword>
<protein>
    <submittedName>
        <fullName evidence="2">Uncharacterized protein</fullName>
    </submittedName>
</protein>
<feature type="transmembrane region" description="Helical" evidence="1">
    <location>
        <begin position="58"/>
        <end position="86"/>
    </location>
</feature>
<keyword evidence="1" id="KW-1133">Transmembrane helix</keyword>
<evidence type="ECO:0000256" key="1">
    <source>
        <dbReference type="SAM" id="Phobius"/>
    </source>
</evidence>
<reference evidence="2" key="2">
    <citation type="submission" date="2016-06" db="EMBL/GenBank/DDBJ databases">
        <title>The genome of a short-lived fish provides insights into sex chromosome evolution and the genetic control of aging.</title>
        <authorList>
            <person name="Reichwald K."/>
            <person name="Felder M."/>
            <person name="Petzold A."/>
            <person name="Koch P."/>
            <person name="Groth M."/>
            <person name="Platzer M."/>
        </authorList>
    </citation>
    <scope>NUCLEOTIDE SEQUENCE</scope>
    <source>
        <tissue evidence="2">Brain</tissue>
    </source>
</reference>
<sequence length="96" mass="10968">YIHQQTTSSLPDYYSSPSRFSSISLTLSPDLDSAPSLTLIIGLSCWLRLCSVSDPDSWIYLICIAAFLTLWFRLCFVPDFASWIFLVDYSPFQISR</sequence>
<feature type="non-terminal residue" evidence="2">
    <location>
        <position position="1"/>
    </location>
</feature>
<dbReference type="EMBL" id="HAEI01000935">
    <property type="protein sequence ID" value="SBR73958.1"/>
    <property type="molecule type" value="Transcribed_RNA"/>
</dbReference>
<dbReference type="AlphaFoldDB" id="A0A1A8NY60"/>
<accession>A0A1A8NY60</accession>
<evidence type="ECO:0000313" key="2">
    <source>
        <dbReference type="EMBL" id="SBR73958.1"/>
    </source>
</evidence>
<organism evidence="2">
    <name type="scientific">Nothobranchius rachovii</name>
    <name type="common">bluefin notho</name>
    <dbReference type="NCBI Taxonomy" id="451742"/>
    <lineage>
        <taxon>Eukaryota</taxon>
        <taxon>Metazoa</taxon>
        <taxon>Chordata</taxon>
        <taxon>Craniata</taxon>
        <taxon>Vertebrata</taxon>
        <taxon>Euteleostomi</taxon>
        <taxon>Actinopterygii</taxon>
        <taxon>Neopterygii</taxon>
        <taxon>Teleostei</taxon>
        <taxon>Neoteleostei</taxon>
        <taxon>Acanthomorphata</taxon>
        <taxon>Ovalentaria</taxon>
        <taxon>Atherinomorphae</taxon>
        <taxon>Cyprinodontiformes</taxon>
        <taxon>Nothobranchiidae</taxon>
        <taxon>Nothobranchius</taxon>
    </lineage>
</organism>
<reference evidence="2" key="1">
    <citation type="submission" date="2016-05" db="EMBL/GenBank/DDBJ databases">
        <authorList>
            <person name="Lavstsen T."/>
            <person name="Jespersen J.S."/>
        </authorList>
    </citation>
    <scope>NUCLEOTIDE SEQUENCE</scope>
    <source>
        <tissue evidence="2">Brain</tissue>
    </source>
</reference>
<gene>
    <name evidence="2" type="primary">CU459095.1</name>
</gene>
<name>A0A1A8NY60_9TELE</name>
<feature type="non-terminal residue" evidence="2">
    <location>
        <position position="96"/>
    </location>
</feature>
<keyword evidence="1" id="KW-0472">Membrane</keyword>